<sequence length="554" mass="61331">MTSPGTRSHIALRSFDMDPTSPFEHLLHTNYIPTCDEAAEIRKLCANPLKELAALEAEISQTQALLHDLQRSYSRSKTRVDAHLALLSPMRSVPPEILQSIFIMTLPSDRNAVMHASETPVLLGRVCRGWRKIAYATPELWASIHLVAPPVDFSDSATSPGYIRLMAMEEWLARSAVCPLSISIWVSHEAWGAAAAAAASPFVEAILPLSSRWKHIELRVPSDSLDSFHYLQATDVPLLQTLSITNGGSLARDDWSGNLLFLQHAPRLHTLSLAHDGNVSLPPSPWEQLTCLSLCPTQEFFGLDAETTVKILSQCLNLRTCTLHFPSFQPSPLALPERLHKLPYLSVLAIQAANFQINDDTLSNVLDALILPSLEFLNVEDRNGDFFIYPALFRLLSRSSCHLHKLELNDIMLPEPDSMALFALPAMRSVVELVVQDRTGDEGDCILSETFIGLLADRRLLCPDLRVVKFTQCSQFSDQSLFKFLKARSGPLGDGDGAGLQSAEISFCREAESPDEVGAVVQELAEAGLEANIYHENDEFWDVFRVSPWEGLSG</sequence>
<dbReference type="InterPro" id="IPR032675">
    <property type="entry name" value="LRR_dom_sf"/>
</dbReference>
<protein>
    <recommendedName>
        <fullName evidence="3">F-box domain-containing protein</fullName>
    </recommendedName>
</protein>
<dbReference type="AlphaFoldDB" id="A0AAD7A4D2"/>
<dbReference type="Gene3D" id="3.80.10.10">
    <property type="entry name" value="Ribonuclease Inhibitor"/>
    <property type="match status" value="1"/>
</dbReference>
<evidence type="ECO:0000313" key="1">
    <source>
        <dbReference type="EMBL" id="KAJ7349154.1"/>
    </source>
</evidence>
<evidence type="ECO:0008006" key="3">
    <source>
        <dbReference type="Google" id="ProtNLM"/>
    </source>
</evidence>
<dbReference type="Proteomes" id="UP001218218">
    <property type="component" value="Unassembled WGS sequence"/>
</dbReference>
<accession>A0AAD7A4D2</accession>
<gene>
    <name evidence="1" type="ORF">DFH08DRAFT_864570</name>
</gene>
<dbReference type="EMBL" id="JARIHO010000016">
    <property type="protein sequence ID" value="KAJ7349154.1"/>
    <property type="molecule type" value="Genomic_DNA"/>
</dbReference>
<dbReference type="SUPFAM" id="SSF52047">
    <property type="entry name" value="RNI-like"/>
    <property type="match status" value="1"/>
</dbReference>
<reference evidence="1" key="1">
    <citation type="submission" date="2023-03" db="EMBL/GenBank/DDBJ databases">
        <title>Massive genome expansion in bonnet fungi (Mycena s.s.) driven by repeated elements and novel gene families across ecological guilds.</title>
        <authorList>
            <consortium name="Lawrence Berkeley National Laboratory"/>
            <person name="Harder C.B."/>
            <person name="Miyauchi S."/>
            <person name="Viragh M."/>
            <person name="Kuo A."/>
            <person name="Thoen E."/>
            <person name="Andreopoulos B."/>
            <person name="Lu D."/>
            <person name="Skrede I."/>
            <person name="Drula E."/>
            <person name="Henrissat B."/>
            <person name="Morin E."/>
            <person name="Kohler A."/>
            <person name="Barry K."/>
            <person name="LaButti K."/>
            <person name="Morin E."/>
            <person name="Salamov A."/>
            <person name="Lipzen A."/>
            <person name="Mereny Z."/>
            <person name="Hegedus B."/>
            <person name="Baldrian P."/>
            <person name="Stursova M."/>
            <person name="Weitz H."/>
            <person name="Taylor A."/>
            <person name="Grigoriev I.V."/>
            <person name="Nagy L.G."/>
            <person name="Martin F."/>
            <person name="Kauserud H."/>
        </authorList>
    </citation>
    <scope>NUCLEOTIDE SEQUENCE</scope>
    <source>
        <strain evidence="1">CBHHK002</strain>
    </source>
</reference>
<evidence type="ECO:0000313" key="2">
    <source>
        <dbReference type="Proteomes" id="UP001218218"/>
    </source>
</evidence>
<name>A0AAD7A4D2_9AGAR</name>
<keyword evidence="2" id="KW-1185">Reference proteome</keyword>
<proteinExistence type="predicted"/>
<comment type="caution">
    <text evidence="1">The sequence shown here is derived from an EMBL/GenBank/DDBJ whole genome shotgun (WGS) entry which is preliminary data.</text>
</comment>
<organism evidence="1 2">
    <name type="scientific">Mycena albidolilacea</name>
    <dbReference type="NCBI Taxonomy" id="1033008"/>
    <lineage>
        <taxon>Eukaryota</taxon>
        <taxon>Fungi</taxon>
        <taxon>Dikarya</taxon>
        <taxon>Basidiomycota</taxon>
        <taxon>Agaricomycotina</taxon>
        <taxon>Agaricomycetes</taxon>
        <taxon>Agaricomycetidae</taxon>
        <taxon>Agaricales</taxon>
        <taxon>Marasmiineae</taxon>
        <taxon>Mycenaceae</taxon>
        <taxon>Mycena</taxon>
    </lineage>
</organism>